<dbReference type="SMART" id="SM00557">
    <property type="entry name" value="IG_FLMN"/>
    <property type="match status" value="9"/>
</dbReference>
<dbReference type="CDD" id="cd21229">
    <property type="entry name" value="CH_jitterbug-like_rpt2"/>
    <property type="match status" value="1"/>
</dbReference>
<feature type="repeat" description="Filamin" evidence="4">
    <location>
        <begin position="372"/>
        <end position="453"/>
    </location>
</feature>
<feature type="compositionally biased region" description="Polar residues" evidence="5">
    <location>
        <begin position="771"/>
        <end position="814"/>
    </location>
</feature>
<feature type="repeat" description="Filamin" evidence="4">
    <location>
        <begin position="1270"/>
        <end position="1359"/>
    </location>
</feature>
<dbReference type="InterPro" id="IPR014756">
    <property type="entry name" value="Ig_E-set"/>
</dbReference>
<evidence type="ECO:0000313" key="7">
    <source>
        <dbReference type="EMBL" id="JAG77025.1"/>
    </source>
</evidence>
<evidence type="ECO:0000256" key="4">
    <source>
        <dbReference type="PROSITE-ProRule" id="PRU00087"/>
    </source>
</evidence>
<dbReference type="Gene3D" id="1.10.418.10">
    <property type="entry name" value="Calponin-like domain"/>
    <property type="match status" value="3"/>
</dbReference>
<feature type="repeat" description="Filamin" evidence="4">
    <location>
        <begin position="458"/>
        <end position="543"/>
    </location>
</feature>
<dbReference type="GO" id="GO:0030036">
    <property type="term" value="P:actin cytoskeleton organization"/>
    <property type="evidence" value="ECO:0007669"/>
    <property type="project" value="InterPro"/>
</dbReference>
<evidence type="ECO:0000256" key="3">
    <source>
        <dbReference type="ARBA" id="ARBA00023203"/>
    </source>
</evidence>
<feature type="region of interest" description="Disordered" evidence="5">
    <location>
        <begin position="771"/>
        <end position="870"/>
    </location>
</feature>
<feature type="compositionally biased region" description="Polar residues" evidence="5">
    <location>
        <begin position="853"/>
        <end position="865"/>
    </location>
</feature>
<dbReference type="PANTHER" id="PTHR38537:SF13">
    <property type="entry name" value="JITTERBUG, ISOFORM N"/>
    <property type="match status" value="1"/>
</dbReference>
<dbReference type="FunFam" id="1.10.418.10:FF:000068">
    <property type="entry name" value="Putative Filamin-A"/>
    <property type="match status" value="1"/>
</dbReference>
<dbReference type="CDD" id="cd21227">
    <property type="entry name" value="CH_jitterbug-like_rpt1"/>
    <property type="match status" value="1"/>
</dbReference>
<feature type="repeat" description="Filamin" evidence="4">
    <location>
        <begin position="1176"/>
        <end position="1272"/>
    </location>
</feature>
<feature type="compositionally biased region" description="Basic and acidic residues" evidence="5">
    <location>
        <begin position="641"/>
        <end position="658"/>
    </location>
</feature>
<feature type="compositionally biased region" description="Low complexity" evidence="5">
    <location>
        <begin position="718"/>
        <end position="733"/>
    </location>
</feature>
<feature type="repeat" description="Filamin" evidence="4">
    <location>
        <begin position="1357"/>
        <end position="1450"/>
    </location>
</feature>
<feature type="repeat" description="Filamin" evidence="4">
    <location>
        <begin position="1101"/>
        <end position="1178"/>
    </location>
</feature>
<dbReference type="PROSITE" id="PS00019">
    <property type="entry name" value="ACTININ_1"/>
    <property type="match status" value="1"/>
</dbReference>
<dbReference type="SUPFAM" id="SSF81296">
    <property type="entry name" value="E set domains"/>
    <property type="match status" value="9"/>
</dbReference>
<sequence>MQSVEQLRPEELVGLVARSAEGTAAKGMSIKGNEDLWVEIQANTFRNWVNEHLKHAGDAGGGPVIDLAEDFRDGTRLCALVEVLTKRRLPRWNPRPANQHHHLENVSTALQAIEADGVKLVNIGNVDIVNGNLKLILGLIWSLIVRYQIGKSKFPPRKLMLAWLKAVLPECRVNNFTTDWNSGVYLSALLDYCNPGLFPHWRQLDRTDSVYNCRKAMEIAKREFDIPVVLEPEYLASPYLDELSGMTYLSYFMKEGSPGFHATLRWVNSQLTHAPVRNFTTDWNNGRALCSIVRNLGGPAPMYDKINPDPSYWESNIQQGIDGAKKLGVEPILKAKDMADQNVEHLGVMAYAAHFQWVKPRPQASEQIAVHIESTSARVQQPAIFRLEMLSKEANSREVRGEIISPSGKVECRLTWNGIHGKGTFVPTEVGMHKLMVYNDGELVNGCPYYFRVLPPLTKIKSPGMDPCAIGSIVEVLVNSYGTSHDGIDVTAWSPTGRSLPCPVKENGGVHTATFQPDETGEWSIAITHKGTHIQGGPFTCFVFDPNGIKLLDTEGAMPGQPLSFIVDATGTGGLGDINIDIVHDKQSIPFRMDDIGHMRYRVSLHPRDAGKYRVYLYFNGSDVRGSPISIRVGTHKSRRSRENSKLESSKSSLEKRMNGLNITDSPSQKRQSPVYKSSAQPQRSSESPTQNYRDYSHHQSYKTSNYSTENSSAYHVPSPLNNSRSPLPSSPSLIKESREIYSSSFNRSRSPNAQSPSLIKESKDIYASSALNRSRSPNTPSNTIRDTQSSTLIKESKDIYQSSSFNRSRSPVTTPLGFRPSNGSPINRSFSPRVSNEKDFGRRRGSVDNGVIDTSSNVRVSSSGGPRRDSWDAIAKTRAMLSYGSLESLANLANSSSVENNTKVNGNYRNERSDRSEYNNYAINHVSHVENSSNYSSQRFTGADYGSSIKFNGENGNGRGYTHGILKNKNNNYYKSEKNVDGIDGVSERFSNGASFVMNQEKRQGNSLATGSALEVLPVHKPTSFTIDPSIDAGKTTVTITGPNGKQVSYQKSTLRGQTYTVTADNVGEHIIQIMVNGQHIKGSPFRSQAYDAKAIQVDNIPDGVVNQPVEFEIDGSRAGSGNLEILVNGGHVTSFVRALGSQRFLASFVPHEAVTHLVEMTFNGETVPGSPWRVGIMPGPKMSVLGDSVRLVPAGSPALFELSALGFTSKEIDVQIITPSKRHTPARIDEEPGRPGEFRVEFTPNEVGSHLVEVRIAGQKLPAGPLIAKVYNSSLIQVTDVPSAVVGHACQFRVDASAAGEGQLEISINEGEVPNHVQVVGGGRCLVSFTPDIAKPHLIDIKFNGEAVPGCPFVCNVSDTSRVILSLNHLELIPVDQPASFHMAVDGSGSAELAVSVRGPTIELPVKVTGNIHSGFTAEFTPRDVGVHSISVEYNGHPVNGTPFLAKAFNADKVLIGPVARGNVGQPTHFTVDASQAGEGNLEITISARGQNIPTQVTPQGNARFSVSFVPFEACEHVINIAFNKRTVPGCPIITRVGGDSHVTVSGQALSSAALGRQSHLTVSNVSGSLEDLEVNVEGRPAFRLRHY</sequence>
<evidence type="ECO:0000256" key="5">
    <source>
        <dbReference type="SAM" id="MobiDB-lite"/>
    </source>
</evidence>
<evidence type="ECO:0000256" key="2">
    <source>
        <dbReference type="ARBA" id="ARBA00022737"/>
    </source>
</evidence>
<organism evidence="7">
    <name type="scientific">Fopius arisanus</name>
    <dbReference type="NCBI Taxonomy" id="64838"/>
    <lineage>
        <taxon>Eukaryota</taxon>
        <taxon>Metazoa</taxon>
        <taxon>Ecdysozoa</taxon>
        <taxon>Arthropoda</taxon>
        <taxon>Hexapoda</taxon>
        <taxon>Insecta</taxon>
        <taxon>Pterygota</taxon>
        <taxon>Neoptera</taxon>
        <taxon>Endopterygota</taxon>
        <taxon>Hymenoptera</taxon>
        <taxon>Apocrita</taxon>
        <taxon>Ichneumonoidea</taxon>
        <taxon>Braconidae</taxon>
        <taxon>Opiinae</taxon>
        <taxon>Fopius</taxon>
    </lineage>
</organism>
<protein>
    <submittedName>
        <fullName evidence="7">FLNC protein</fullName>
    </submittedName>
</protein>
<proteinExistence type="inferred from homology"/>
<dbReference type="InterPro" id="IPR013783">
    <property type="entry name" value="Ig-like_fold"/>
</dbReference>
<dbReference type="CDD" id="cd21185">
    <property type="entry name" value="CH_jitterbug-like_rpt3"/>
    <property type="match status" value="1"/>
</dbReference>
<accession>A0A0C9Q0A5</accession>
<reference evidence="7" key="1">
    <citation type="submission" date="2015-01" db="EMBL/GenBank/DDBJ databases">
        <title>Transcriptome Assembly of Fopius arisanus.</title>
        <authorList>
            <person name="Geib S."/>
        </authorList>
    </citation>
    <scope>NUCLEOTIDE SEQUENCE</scope>
</reference>
<feature type="compositionally biased region" description="Polar residues" evidence="5">
    <location>
        <begin position="822"/>
        <end position="835"/>
    </location>
</feature>
<evidence type="ECO:0000259" key="6">
    <source>
        <dbReference type="PROSITE" id="PS50021"/>
    </source>
</evidence>
<dbReference type="InterPro" id="IPR017868">
    <property type="entry name" value="Filamin/ABP280_repeat-like"/>
</dbReference>
<dbReference type="PANTHER" id="PTHR38537">
    <property type="entry name" value="JITTERBUG, ISOFORM N"/>
    <property type="match status" value="1"/>
</dbReference>
<dbReference type="FunFam" id="2.60.40.10:FF:001473">
    <property type="entry name" value="Jitterbug, isoform C"/>
    <property type="match status" value="1"/>
</dbReference>
<dbReference type="PROSITE" id="PS50021">
    <property type="entry name" value="CH"/>
    <property type="match status" value="2"/>
</dbReference>
<dbReference type="Pfam" id="PF00307">
    <property type="entry name" value="CH"/>
    <property type="match status" value="3"/>
</dbReference>
<feature type="repeat" description="Filamin" evidence="4">
    <location>
        <begin position="1459"/>
        <end position="1539"/>
    </location>
</feature>
<dbReference type="SMART" id="SM00033">
    <property type="entry name" value="CH"/>
    <property type="match status" value="3"/>
</dbReference>
<dbReference type="PROSITE" id="PS50194">
    <property type="entry name" value="FILAMIN_REPEAT"/>
    <property type="match status" value="9"/>
</dbReference>
<dbReference type="GO" id="GO:0051015">
    <property type="term" value="F:actin filament binding"/>
    <property type="evidence" value="ECO:0007669"/>
    <property type="project" value="InterPro"/>
</dbReference>
<feature type="repeat" description="Filamin" evidence="4">
    <location>
        <begin position="560"/>
        <end position="633"/>
    </location>
</feature>
<dbReference type="FunFam" id="1.10.418.10:FF:000078">
    <property type="entry name" value="Putative Filamin-A"/>
    <property type="match status" value="1"/>
</dbReference>
<dbReference type="InterPro" id="IPR001298">
    <property type="entry name" value="Filamin/ABP280_rpt"/>
</dbReference>
<gene>
    <name evidence="7" type="primary">FLNC</name>
    <name evidence="7" type="ORF">g.67734</name>
</gene>
<dbReference type="Gene3D" id="2.60.40.10">
    <property type="entry name" value="Immunoglobulins"/>
    <property type="match status" value="9"/>
</dbReference>
<feature type="repeat" description="Filamin" evidence="4">
    <location>
        <begin position="1000"/>
        <end position="1091"/>
    </location>
</feature>
<comment type="similarity">
    <text evidence="1">Belongs to the filamin family.</text>
</comment>
<feature type="compositionally biased region" description="Basic and acidic residues" evidence="5">
    <location>
        <begin position="836"/>
        <end position="847"/>
    </location>
</feature>
<keyword evidence="2" id="KW-0677">Repeat</keyword>
<name>A0A0C9Q0A5_9HYME</name>
<feature type="domain" description="Calponin-homology (CH)" evidence="6">
    <location>
        <begin position="154"/>
        <end position="257"/>
    </location>
</feature>
<dbReference type="InterPro" id="IPR001715">
    <property type="entry name" value="CH_dom"/>
</dbReference>
<keyword evidence="3" id="KW-0009">Actin-binding</keyword>
<evidence type="ECO:0000256" key="1">
    <source>
        <dbReference type="ARBA" id="ARBA00009238"/>
    </source>
</evidence>
<dbReference type="Pfam" id="PF00630">
    <property type="entry name" value="Filamin"/>
    <property type="match status" value="8"/>
</dbReference>
<feature type="compositionally biased region" description="Polar residues" evidence="5">
    <location>
        <begin position="661"/>
        <end position="694"/>
    </location>
</feature>
<dbReference type="EMBL" id="GBYB01007258">
    <property type="protein sequence ID" value="JAG77025.1"/>
    <property type="molecule type" value="Transcribed_RNA"/>
</dbReference>
<dbReference type="InterPro" id="IPR044801">
    <property type="entry name" value="Filamin"/>
</dbReference>
<feature type="compositionally biased region" description="Polar residues" evidence="5">
    <location>
        <begin position="702"/>
        <end position="714"/>
    </location>
</feature>
<feature type="domain" description="Calponin-homology (CH)" evidence="6">
    <location>
        <begin position="39"/>
        <end position="148"/>
    </location>
</feature>
<dbReference type="SUPFAM" id="SSF47576">
    <property type="entry name" value="Calponin-homology domain, CH-domain"/>
    <property type="match status" value="2"/>
</dbReference>
<dbReference type="InterPro" id="IPR001589">
    <property type="entry name" value="Actinin_actin-bd_CS"/>
</dbReference>
<dbReference type="InterPro" id="IPR036872">
    <property type="entry name" value="CH_dom_sf"/>
</dbReference>
<feature type="region of interest" description="Disordered" evidence="5">
    <location>
        <begin position="628"/>
        <end position="733"/>
    </location>
</feature>